<keyword evidence="2" id="KW-1185">Reference proteome</keyword>
<sequence length="33" mass="3401">MASQDNVSRSEAPNASDSHIALTKVALATRSTA</sequence>
<reference evidence="1 2" key="1">
    <citation type="journal article" date="2014" name="Science">
        <title>Plant genetics. Early allopolyploid evolution in the post-Neolithic Brassica napus oilseed genome.</title>
        <authorList>
            <person name="Chalhoub B."/>
            <person name="Denoeud F."/>
            <person name="Liu S."/>
            <person name="Parkin I.A."/>
            <person name="Tang H."/>
            <person name="Wang X."/>
            <person name="Chiquet J."/>
            <person name="Belcram H."/>
            <person name="Tong C."/>
            <person name="Samans B."/>
            <person name="Correa M."/>
            <person name="Da Silva C."/>
            <person name="Just J."/>
            <person name="Falentin C."/>
            <person name="Koh C.S."/>
            <person name="Le Clainche I."/>
            <person name="Bernard M."/>
            <person name="Bento P."/>
            <person name="Noel B."/>
            <person name="Labadie K."/>
            <person name="Alberti A."/>
            <person name="Charles M."/>
            <person name="Arnaud D."/>
            <person name="Guo H."/>
            <person name="Daviaud C."/>
            <person name="Alamery S."/>
            <person name="Jabbari K."/>
            <person name="Zhao M."/>
            <person name="Edger P.P."/>
            <person name="Chelaifa H."/>
            <person name="Tack D."/>
            <person name="Lassalle G."/>
            <person name="Mestiri I."/>
            <person name="Schnel N."/>
            <person name="Le Paslier M.C."/>
            <person name="Fan G."/>
            <person name="Renault V."/>
            <person name="Bayer P.E."/>
            <person name="Golicz A.A."/>
            <person name="Manoli S."/>
            <person name="Lee T.H."/>
            <person name="Thi V.H."/>
            <person name="Chalabi S."/>
            <person name="Hu Q."/>
            <person name="Fan C."/>
            <person name="Tollenaere R."/>
            <person name="Lu Y."/>
            <person name="Battail C."/>
            <person name="Shen J."/>
            <person name="Sidebottom C.H."/>
            <person name="Wang X."/>
            <person name="Canaguier A."/>
            <person name="Chauveau A."/>
            <person name="Berard A."/>
            <person name="Deniot G."/>
            <person name="Guan M."/>
            <person name="Liu Z."/>
            <person name="Sun F."/>
            <person name="Lim Y.P."/>
            <person name="Lyons E."/>
            <person name="Town C.D."/>
            <person name="Bancroft I."/>
            <person name="Wang X."/>
            <person name="Meng J."/>
            <person name="Ma J."/>
            <person name="Pires J.C."/>
            <person name="King G.J."/>
            <person name="Brunel D."/>
            <person name="Delourme R."/>
            <person name="Renard M."/>
            <person name="Aury J.M."/>
            <person name="Adams K.L."/>
            <person name="Batley J."/>
            <person name="Snowdon R.J."/>
            <person name="Tost J."/>
            <person name="Edwards D."/>
            <person name="Zhou Y."/>
            <person name="Hua W."/>
            <person name="Sharpe A.G."/>
            <person name="Paterson A.H."/>
            <person name="Guan C."/>
            <person name="Wincker P."/>
        </authorList>
    </citation>
    <scope>NUCLEOTIDE SEQUENCE [LARGE SCALE GENOMIC DNA]</scope>
    <source>
        <strain evidence="2">cv. Darmor-bzh</strain>
    </source>
</reference>
<dbReference type="EMBL" id="LK032618">
    <property type="protein sequence ID" value="CDY45224.1"/>
    <property type="molecule type" value="Genomic_DNA"/>
</dbReference>
<dbReference type="Proteomes" id="UP000028999">
    <property type="component" value="Unassembled WGS sequence"/>
</dbReference>
<name>A0A078I732_BRANA</name>
<dbReference type="AlphaFoldDB" id="A0A078I732"/>
<evidence type="ECO:0000313" key="2">
    <source>
        <dbReference type="Proteomes" id="UP000028999"/>
    </source>
</evidence>
<gene>
    <name evidence="1" type="primary">BnaA07g12660D</name>
    <name evidence="1" type="ORF">GSBRNA2T00081658001</name>
</gene>
<proteinExistence type="predicted"/>
<evidence type="ECO:0000313" key="1">
    <source>
        <dbReference type="EMBL" id="CDY45224.1"/>
    </source>
</evidence>
<organism evidence="1 2">
    <name type="scientific">Brassica napus</name>
    <name type="common">Rape</name>
    <dbReference type="NCBI Taxonomy" id="3708"/>
    <lineage>
        <taxon>Eukaryota</taxon>
        <taxon>Viridiplantae</taxon>
        <taxon>Streptophyta</taxon>
        <taxon>Embryophyta</taxon>
        <taxon>Tracheophyta</taxon>
        <taxon>Spermatophyta</taxon>
        <taxon>Magnoliopsida</taxon>
        <taxon>eudicotyledons</taxon>
        <taxon>Gunneridae</taxon>
        <taxon>Pentapetalae</taxon>
        <taxon>rosids</taxon>
        <taxon>malvids</taxon>
        <taxon>Brassicales</taxon>
        <taxon>Brassicaceae</taxon>
        <taxon>Brassiceae</taxon>
        <taxon>Brassica</taxon>
    </lineage>
</organism>
<dbReference type="PaxDb" id="3708-A0A078I732"/>
<protein>
    <submittedName>
        <fullName evidence="1">BnaA07g12660D protein</fullName>
    </submittedName>
</protein>
<dbReference type="Gramene" id="CDY45224">
    <property type="protein sequence ID" value="CDY45224"/>
    <property type="gene ID" value="GSBRNA2T00081658001"/>
</dbReference>
<accession>A0A078I732</accession>